<dbReference type="SUPFAM" id="SSF49785">
    <property type="entry name" value="Galactose-binding domain-like"/>
    <property type="match status" value="2"/>
</dbReference>
<dbReference type="SUPFAM" id="SSF51445">
    <property type="entry name" value="(Trans)glycosidases"/>
    <property type="match status" value="1"/>
</dbReference>
<evidence type="ECO:0000256" key="10">
    <source>
        <dbReference type="ARBA" id="ARBA00023326"/>
    </source>
</evidence>
<protein>
    <recommendedName>
        <fullName evidence="3">endo-1,4-beta-xylanase</fullName>
        <ecNumber evidence="3">3.2.1.8</ecNumber>
    </recommendedName>
</protein>
<dbReference type="InterPro" id="IPR003305">
    <property type="entry name" value="CenC_carb-bd"/>
</dbReference>
<dbReference type="EMBL" id="FPKV01000002">
    <property type="protein sequence ID" value="SFZ92269.1"/>
    <property type="molecule type" value="Genomic_DNA"/>
</dbReference>
<dbReference type="Pfam" id="PF02018">
    <property type="entry name" value="CBM_4_9"/>
    <property type="match status" value="2"/>
</dbReference>
<evidence type="ECO:0000256" key="6">
    <source>
        <dbReference type="ARBA" id="ARBA00022737"/>
    </source>
</evidence>
<comment type="similarity">
    <text evidence="2">Belongs to the glycosyl hydrolase 10 (cellulase F) family.</text>
</comment>
<dbReference type="InterPro" id="IPR044846">
    <property type="entry name" value="GH10"/>
</dbReference>
<feature type="domain" description="GH10" evidence="12">
    <location>
        <begin position="439"/>
        <end position="727"/>
    </location>
</feature>
<evidence type="ECO:0000256" key="11">
    <source>
        <dbReference type="PROSITE-ProRule" id="PRU10061"/>
    </source>
</evidence>
<dbReference type="STRING" id="369401.SAMN05428642_102625"/>
<keyword evidence="7" id="KW-0378">Hydrolase</keyword>
<dbReference type="PANTHER" id="PTHR31490">
    <property type="entry name" value="GLYCOSYL HYDROLASE"/>
    <property type="match status" value="1"/>
</dbReference>
<organism evidence="13 14">
    <name type="scientific">Flaviramulus basaltis</name>
    <dbReference type="NCBI Taxonomy" id="369401"/>
    <lineage>
        <taxon>Bacteria</taxon>
        <taxon>Pseudomonadati</taxon>
        <taxon>Bacteroidota</taxon>
        <taxon>Flavobacteriia</taxon>
        <taxon>Flavobacteriales</taxon>
        <taxon>Flavobacteriaceae</taxon>
        <taxon>Flaviramulus</taxon>
    </lineage>
</organism>
<evidence type="ECO:0000256" key="1">
    <source>
        <dbReference type="ARBA" id="ARBA00000681"/>
    </source>
</evidence>
<evidence type="ECO:0000256" key="4">
    <source>
        <dbReference type="ARBA" id="ARBA00022651"/>
    </source>
</evidence>
<proteinExistence type="inferred from homology"/>
<dbReference type="Gene3D" id="2.60.120.260">
    <property type="entry name" value="Galactose-binding domain-like"/>
    <property type="match status" value="2"/>
</dbReference>
<reference evidence="13 14" key="1">
    <citation type="submission" date="2016-10" db="EMBL/GenBank/DDBJ databases">
        <authorList>
            <person name="de Groot N.N."/>
        </authorList>
    </citation>
    <scope>NUCLEOTIDE SEQUENCE [LARGE SCALE GENOMIC DNA]</scope>
    <source>
        <strain evidence="13 14">DSM 18180</strain>
    </source>
</reference>
<gene>
    <name evidence="13" type="ORF">SAMN05428642_102625</name>
</gene>
<evidence type="ECO:0000256" key="3">
    <source>
        <dbReference type="ARBA" id="ARBA00012590"/>
    </source>
</evidence>
<keyword evidence="4" id="KW-0858">Xylan degradation</keyword>
<dbReference type="InterPro" id="IPR008979">
    <property type="entry name" value="Galactose-bd-like_sf"/>
</dbReference>
<dbReference type="InterPro" id="IPR031158">
    <property type="entry name" value="GH10_AS"/>
</dbReference>
<keyword evidence="6" id="KW-0677">Repeat</keyword>
<dbReference type="InterPro" id="IPR017853">
    <property type="entry name" value="GH"/>
</dbReference>
<dbReference type="Gene3D" id="3.20.20.80">
    <property type="entry name" value="Glycosidases"/>
    <property type="match status" value="2"/>
</dbReference>
<evidence type="ECO:0000256" key="8">
    <source>
        <dbReference type="ARBA" id="ARBA00023277"/>
    </source>
</evidence>
<evidence type="ECO:0000256" key="5">
    <source>
        <dbReference type="ARBA" id="ARBA00022729"/>
    </source>
</evidence>
<keyword evidence="10" id="KW-0624">Polysaccharide degradation</keyword>
<dbReference type="AlphaFoldDB" id="A0A1K2IIK5"/>
<dbReference type="EC" id="3.2.1.8" evidence="3"/>
<dbReference type="Proteomes" id="UP000182544">
    <property type="component" value="Unassembled WGS sequence"/>
</dbReference>
<feature type="active site" description="Nucleophile" evidence="11">
    <location>
        <position position="646"/>
    </location>
</feature>
<evidence type="ECO:0000256" key="9">
    <source>
        <dbReference type="ARBA" id="ARBA00023295"/>
    </source>
</evidence>
<evidence type="ECO:0000259" key="12">
    <source>
        <dbReference type="PROSITE" id="PS51760"/>
    </source>
</evidence>
<evidence type="ECO:0000256" key="2">
    <source>
        <dbReference type="ARBA" id="ARBA00007495"/>
    </source>
</evidence>
<evidence type="ECO:0000313" key="13">
    <source>
        <dbReference type="EMBL" id="SFZ92269.1"/>
    </source>
</evidence>
<comment type="catalytic activity">
    <reaction evidence="1">
        <text>Endohydrolysis of (1-&gt;4)-beta-D-xylosidic linkages in xylans.</text>
        <dbReference type="EC" id="3.2.1.8"/>
    </reaction>
</comment>
<sequence>MLTISEVLLIKKKDMKLKKLIFTFALASALFSCDDSIMEWKETADENKITTAELPLELAEKIERYEALNTYTDFILGDGVSIDFYLNNEAYRNITNENFDDVTAGYAMKHGPMVTADGSLNFTNVDAFIAKTKEAGLSVFGHTLAWHQNNNASYLNGLIAPTVIPGSSGSNSLDLSGLKDASLDGWAGNWNTAISIVEGEGLSNTSQAIQMIADGTANPWELQLGTPAIPIVSEHSYEVSFYIKSDQAGQGRISFDANLVNQYPWVDWYSNGSGTESFATTSEWQQVKFTLAAADFQPTATTFMFNFDLGYLSGVTYLIDVNTISVVDLDAEPSFVNIITNGDFEDGTINPWSGYGNDSSRTISADGEGYGGTGYAMVLTNPTEAQSYEAQQVYAFDAPLESGTEYTFSFFVKSTSPATLQVELQNESYGGDYSGGIVVGNTWSLVTRTITPSTDDKIRFIFDFGESATTYYIDDIILSSGEVETASEPTIVEKTEEEKAEIIGDALESWISQMVGHYKNDVHAWDVVNEPMKEGGSLRDGNIAELADDEFYWVKYLGQDYAVTAFKLARQYGNPDDVLFINDYNLESSLAKCDGLIEYANYIESQGATVDGIGTQMHISSTSDRDNIVEMFKKLAASGKLIKISELDVRLGTNAPTNDQLAEQSDMYKFVIDMYKEHIPVSQQYGITIWGISDSVEEHEFWLPDESPCLWDADYNRKHAYKGAADGFAGRDVSEDFTGELN</sequence>
<dbReference type="Pfam" id="PF00331">
    <property type="entry name" value="Glyco_hydro_10"/>
    <property type="match status" value="2"/>
</dbReference>
<evidence type="ECO:0000313" key="14">
    <source>
        <dbReference type="Proteomes" id="UP000182544"/>
    </source>
</evidence>
<keyword evidence="9" id="KW-0326">Glycosidase</keyword>
<keyword evidence="14" id="KW-1185">Reference proteome</keyword>
<dbReference type="PANTHER" id="PTHR31490:SF88">
    <property type="entry name" value="BETA-XYLANASE"/>
    <property type="match status" value="1"/>
</dbReference>
<dbReference type="GO" id="GO:0004553">
    <property type="term" value="F:hydrolase activity, hydrolyzing O-glycosyl compounds"/>
    <property type="evidence" value="ECO:0007669"/>
    <property type="project" value="InterPro"/>
</dbReference>
<accession>A0A1K2IIK5</accession>
<dbReference type="PROSITE" id="PS51760">
    <property type="entry name" value="GH10_2"/>
    <property type="match status" value="1"/>
</dbReference>
<name>A0A1K2IIK5_9FLAO</name>
<dbReference type="GO" id="GO:0000272">
    <property type="term" value="P:polysaccharide catabolic process"/>
    <property type="evidence" value="ECO:0007669"/>
    <property type="project" value="UniProtKB-KW"/>
</dbReference>
<keyword evidence="5" id="KW-0732">Signal</keyword>
<evidence type="ECO:0000256" key="7">
    <source>
        <dbReference type="ARBA" id="ARBA00022801"/>
    </source>
</evidence>
<dbReference type="SMART" id="SM00633">
    <property type="entry name" value="Glyco_10"/>
    <property type="match status" value="1"/>
</dbReference>
<dbReference type="InterPro" id="IPR001000">
    <property type="entry name" value="GH10_dom"/>
</dbReference>
<dbReference type="PROSITE" id="PS00591">
    <property type="entry name" value="GH10_1"/>
    <property type="match status" value="1"/>
</dbReference>
<keyword evidence="8" id="KW-0119">Carbohydrate metabolism</keyword>